<dbReference type="OrthoDB" id="64318at2759"/>
<dbReference type="AlphaFoldDB" id="A0A0Q9X688"/>
<organism evidence="1 2">
    <name type="scientific">Drosophila willistoni</name>
    <name type="common">Fruit fly</name>
    <dbReference type="NCBI Taxonomy" id="7260"/>
    <lineage>
        <taxon>Eukaryota</taxon>
        <taxon>Metazoa</taxon>
        <taxon>Ecdysozoa</taxon>
        <taxon>Arthropoda</taxon>
        <taxon>Hexapoda</taxon>
        <taxon>Insecta</taxon>
        <taxon>Pterygota</taxon>
        <taxon>Neoptera</taxon>
        <taxon>Endopterygota</taxon>
        <taxon>Diptera</taxon>
        <taxon>Brachycera</taxon>
        <taxon>Muscomorpha</taxon>
        <taxon>Ephydroidea</taxon>
        <taxon>Drosophilidae</taxon>
        <taxon>Drosophila</taxon>
        <taxon>Sophophora</taxon>
    </lineage>
</organism>
<name>A0A0Q9X688_DROWI</name>
<protein>
    <submittedName>
        <fullName evidence="1">Uncharacterized protein</fullName>
    </submittedName>
</protein>
<sequence length="95" mass="10961">MDLLKNIKNKEILTEVLHLSVDYLIGNINDQQALRLSHKYGFQNSNDFLLATKSISQYYSICCLDRCDTESWIIGSRLRPELCRILSVIVFLVVP</sequence>
<dbReference type="InParanoid" id="A0A0Q9X688"/>
<keyword evidence="2" id="KW-1185">Reference proteome</keyword>
<dbReference type="STRING" id="7260.A0A0Q9X688"/>
<accession>A0A0Q9X688</accession>
<gene>
    <name evidence="1" type="primary">Dwil\GK28074</name>
    <name evidence="1" type="ORF">Dwil_GK28074</name>
</gene>
<proteinExistence type="predicted"/>
<evidence type="ECO:0000313" key="1">
    <source>
        <dbReference type="EMBL" id="KRG00334.1"/>
    </source>
</evidence>
<reference evidence="1 2" key="1">
    <citation type="journal article" date="2007" name="Nature">
        <title>Evolution of genes and genomes on the Drosophila phylogeny.</title>
        <authorList>
            <consortium name="Drosophila 12 Genomes Consortium"/>
            <person name="Clark A.G."/>
            <person name="Eisen M.B."/>
            <person name="Smith D.R."/>
            <person name="Bergman C.M."/>
            <person name="Oliver B."/>
            <person name="Markow T.A."/>
            <person name="Kaufman T.C."/>
            <person name="Kellis M."/>
            <person name="Gelbart W."/>
            <person name="Iyer V.N."/>
            <person name="Pollard D.A."/>
            <person name="Sackton T.B."/>
            <person name="Larracuente A.M."/>
            <person name="Singh N.D."/>
            <person name="Abad J.P."/>
            <person name="Abt D.N."/>
            <person name="Adryan B."/>
            <person name="Aguade M."/>
            <person name="Akashi H."/>
            <person name="Anderson W.W."/>
            <person name="Aquadro C.F."/>
            <person name="Ardell D.H."/>
            <person name="Arguello R."/>
            <person name="Artieri C.G."/>
            <person name="Barbash D.A."/>
            <person name="Barker D."/>
            <person name="Barsanti P."/>
            <person name="Batterham P."/>
            <person name="Batzoglou S."/>
            <person name="Begun D."/>
            <person name="Bhutkar A."/>
            <person name="Blanco E."/>
            <person name="Bosak S.A."/>
            <person name="Bradley R.K."/>
            <person name="Brand A.D."/>
            <person name="Brent M.R."/>
            <person name="Brooks A.N."/>
            <person name="Brown R.H."/>
            <person name="Butlin R.K."/>
            <person name="Caggese C."/>
            <person name="Calvi B.R."/>
            <person name="Bernardo de Carvalho A."/>
            <person name="Caspi A."/>
            <person name="Castrezana S."/>
            <person name="Celniker S.E."/>
            <person name="Chang J.L."/>
            <person name="Chapple C."/>
            <person name="Chatterji S."/>
            <person name="Chinwalla A."/>
            <person name="Civetta A."/>
            <person name="Clifton S.W."/>
            <person name="Comeron J.M."/>
            <person name="Costello J.C."/>
            <person name="Coyne J.A."/>
            <person name="Daub J."/>
            <person name="David R.G."/>
            <person name="Delcher A.L."/>
            <person name="Delehaunty K."/>
            <person name="Do C.B."/>
            <person name="Ebling H."/>
            <person name="Edwards K."/>
            <person name="Eickbush T."/>
            <person name="Evans J.D."/>
            <person name="Filipski A."/>
            <person name="Findeiss S."/>
            <person name="Freyhult E."/>
            <person name="Fulton L."/>
            <person name="Fulton R."/>
            <person name="Garcia A.C."/>
            <person name="Gardiner A."/>
            <person name="Garfield D.A."/>
            <person name="Garvin B.E."/>
            <person name="Gibson G."/>
            <person name="Gilbert D."/>
            <person name="Gnerre S."/>
            <person name="Godfrey J."/>
            <person name="Good R."/>
            <person name="Gotea V."/>
            <person name="Gravely B."/>
            <person name="Greenberg A.J."/>
            <person name="Griffiths-Jones S."/>
            <person name="Gross S."/>
            <person name="Guigo R."/>
            <person name="Gustafson E.A."/>
            <person name="Haerty W."/>
            <person name="Hahn M.W."/>
            <person name="Halligan D.L."/>
            <person name="Halpern A.L."/>
            <person name="Halter G.M."/>
            <person name="Han M.V."/>
            <person name="Heger A."/>
            <person name="Hillier L."/>
            <person name="Hinrichs A.S."/>
            <person name="Holmes I."/>
            <person name="Hoskins R.A."/>
            <person name="Hubisz M.J."/>
            <person name="Hultmark D."/>
            <person name="Huntley M.A."/>
            <person name="Jaffe D.B."/>
            <person name="Jagadeeshan S."/>
            <person name="Jeck W.R."/>
            <person name="Johnson J."/>
            <person name="Jones C.D."/>
            <person name="Jordan W.C."/>
            <person name="Karpen G.H."/>
            <person name="Kataoka E."/>
            <person name="Keightley P.D."/>
            <person name="Kheradpour P."/>
            <person name="Kirkness E.F."/>
            <person name="Koerich L.B."/>
            <person name="Kristiansen K."/>
            <person name="Kudrna D."/>
            <person name="Kulathinal R.J."/>
            <person name="Kumar S."/>
            <person name="Kwok R."/>
            <person name="Lander E."/>
            <person name="Langley C.H."/>
            <person name="Lapoint R."/>
            <person name="Lazzaro B.P."/>
            <person name="Lee S.J."/>
            <person name="Levesque L."/>
            <person name="Li R."/>
            <person name="Lin C.F."/>
            <person name="Lin M.F."/>
            <person name="Lindblad-Toh K."/>
            <person name="Llopart A."/>
            <person name="Long M."/>
            <person name="Low L."/>
            <person name="Lozovsky E."/>
            <person name="Lu J."/>
            <person name="Luo M."/>
            <person name="Machado C.A."/>
            <person name="Makalowski W."/>
            <person name="Marzo M."/>
            <person name="Matsuda M."/>
            <person name="Matzkin L."/>
            <person name="McAllister B."/>
            <person name="McBride C.S."/>
            <person name="McKernan B."/>
            <person name="McKernan K."/>
            <person name="Mendez-Lago M."/>
            <person name="Minx P."/>
            <person name="Mollenhauer M.U."/>
            <person name="Montooth K."/>
            <person name="Mount S.M."/>
            <person name="Mu X."/>
            <person name="Myers E."/>
            <person name="Negre B."/>
            <person name="Newfeld S."/>
            <person name="Nielsen R."/>
            <person name="Noor M.A."/>
            <person name="O'Grady P."/>
            <person name="Pachter L."/>
            <person name="Papaceit M."/>
            <person name="Parisi M.J."/>
            <person name="Parisi M."/>
            <person name="Parts L."/>
            <person name="Pedersen J.S."/>
            <person name="Pesole G."/>
            <person name="Phillippy A.M."/>
            <person name="Ponting C.P."/>
            <person name="Pop M."/>
            <person name="Porcelli D."/>
            <person name="Powell J.R."/>
            <person name="Prohaska S."/>
            <person name="Pruitt K."/>
            <person name="Puig M."/>
            <person name="Quesneville H."/>
            <person name="Ram K.R."/>
            <person name="Rand D."/>
            <person name="Rasmussen M.D."/>
            <person name="Reed L.K."/>
            <person name="Reenan R."/>
            <person name="Reily A."/>
            <person name="Remington K.A."/>
            <person name="Rieger T.T."/>
            <person name="Ritchie M.G."/>
            <person name="Robin C."/>
            <person name="Rogers Y.H."/>
            <person name="Rohde C."/>
            <person name="Rozas J."/>
            <person name="Rubenfield M.J."/>
            <person name="Ruiz A."/>
            <person name="Russo S."/>
            <person name="Salzberg S.L."/>
            <person name="Sanchez-Gracia A."/>
            <person name="Saranga D.J."/>
            <person name="Sato H."/>
            <person name="Schaeffer S.W."/>
            <person name="Schatz M.C."/>
            <person name="Schlenke T."/>
            <person name="Schwartz R."/>
            <person name="Segarra C."/>
            <person name="Singh R.S."/>
            <person name="Sirot L."/>
            <person name="Sirota M."/>
            <person name="Sisneros N.B."/>
            <person name="Smith C.D."/>
            <person name="Smith T.F."/>
            <person name="Spieth J."/>
            <person name="Stage D.E."/>
            <person name="Stark A."/>
            <person name="Stephan W."/>
            <person name="Strausberg R.L."/>
            <person name="Strempel S."/>
            <person name="Sturgill D."/>
            <person name="Sutton G."/>
            <person name="Sutton G.G."/>
            <person name="Tao W."/>
            <person name="Teichmann S."/>
            <person name="Tobari Y.N."/>
            <person name="Tomimura Y."/>
            <person name="Tsolas J.M."/>
            <person name="Valente V.L."/>
            <person name="Venter E."/>
            <person name="Venter J.C."/>
            <person name="Vicario S."/>
            <person name="Vieira F.G."/>
            <person name="Vilella A.J."/>
            <person name="Villasante A."/>
            <person name="Walenz B."/>
            <person name="Wang J."/>
            <person name="Wasserman M."/>
            <person name="Watts T."/>
            <person name="Wilson D."/>
            <person name="Wilson R.K."/>
            <person name="Wing R.A."/>
            <person name="Wolfner M.F."/>
            <person name="Wong A."/>
            <person name="Wong G.K."/>
            <person name="Wu C.I."/>
            <person name="Wu G."/>
            <person name="Yamamoto D."/>
            <person name="Yang H.P."/>
            <person name="Yang S.P."/>
            <person name="Yorke J.A."/>
            <person name="Yoshida K."/>
            <person name="Zdobnov E."/>
            <person name="Zhang P."/>
            <person name="Zhang Y."/>
            <person name="Zimin A.V."/>
            <person name="Baldwin J."/>
            <person name="Abdouelleil A."/>
            <person name="Abdulkadir J."/>
            <person name="Abebe A."/>
            <person name="Abera B."/>
            <person name="Abreu J."/>
            <person name="Acer S.C."/>
            <person name="Aftuck L."/>
            <person name="Alexander A."/>
            <person name="An P."/>
            <person name="Anderson E."/>
            <person name="Anderson S."/>
            <person name="Arachi H."/>
            <person name="Azer M."/>
            <person name="Bachantsang P."/>
            <person name="Barry A."/>
            <person name="Bayul T."/>
            <person name="Berlin A."/>
            <person name="Bessette D."/>
            <person name="Bloom T."/>
            <person name="Blye J."/>
            <person name="Boguslavskiy L."/>
            <person name="Bonnet C."/>
            <person name="Boukhgalter B."/>
            <person name="Bourzgui I."/>
            <person name="Brown A."/>
            <person name="Cahill P."/>
            <person name="Channer S."/>
            <person name="Cheshatsang Y."/>
            <person name="Chuda L."/>
            <person name="Citroen M."/>
            <person name="Collymore A."/>
            <person name="Cooke P."/>
            <person name="Costello M."/>
            <person name="D'Aco K."/>
            <person name="Daza R."/>
            <person name="De Haan G."/>
            <person name="DeGray S."/>
            <person name="DeMaso C."/>
            <person name="Dhargay N."/>
            <person name="Dooley K."/>
            <person name="Dooley E."/>
            <person name="Doricent M."/>
            <person name="Dorje P."/>
            <person name="Dorjee K."/>
            <person name="Dupes A."/>
            <person name="Elong R."/>
            <person name="Falk J."/>
            <person name="Farina A."/>
            <person name="Faro S."/>
            <person name="Ferguson D."/>
            <person name="Fisher S."/>
            <person name="Foley C.D."/>
            <person name="Franke A."/>
            <person name="Friedrich D."/>
            <person name="Gadbois L."/>
            <person name="Gearin G."/>
            <person name="Gearin C.R."/>
            <person name="Giannoukos G."/>
            <person name="Goode T."/>
            <person name="Graham J."/>
            <person name="Grandbois E."/>
            <person name="Grewal S."/>
            <person name="Gyaltsen K."/>
            <person name="Hafez N."/>
            <person name="Hagos B."/>
            <person name="Hall J."/>
            <person name="Henson C."/>
            <person name="Hollinger A."/>
            <person name="Honan T."/>
            <person name="Huard M.D."/>
            <person name="Hughes L."/>
            <person name="Hurhula B."/>
            <person name="Husby M.E."/>
            <person name="Kamat A."/>
            <person name="Kanga B."/>
            <person name="Kashin S."/>
            <person name="Khazanovich D."/>
            <person name="Kisner P."/>
            <person name="Lance K."/>
            <person name="Lara M."/>
            <person name="Lee W."/>
            <person name="Lennon N."/>
            <person name="Letendre F."/>
            <person name="LeVine R."/>
            <person name="Lipovsky A."/>
            <person name="Liu X."/>
            <person name="Liu J."/>
            <person name="Liu S."/>
            <person name="Lokyitsang T."/>
            <person name="Lokyitsang Y."/>
            <person name="Lubonja R."/>
            <person name="Lui A."/>
            <person name="MacDonald P."/>
            <person name="Magnisalis V."/>
            <person name="Maru K."/>
            <person name="Matthews C."/>
            <person name="McCusker W."/>
            <person name="McDonough S."/>
            <person name="Mehta T."/>
            <person name="Meldrim J."/>
            <person name="Meneus L."/>
            <person name="Mihai O."/>
            <person name="Mihalev A."/>
            <person name="Mihova T."/>
            <person name="Mittelman R."/>
            <person name="Mlenga V."/>
            <person name="Montmayeur A."/>
            <person name="Mulrain L."/>
            <person name="Navidi A."/>
            <person name="Naylor J."/>
            <person name="Negash T."/>
            <person name="Nguyen T."/>
            <person name="Nguyen N."/>
            <person name="Nicol R."/>
            <person name="Norbu C."/>
            <person name="Norbu N."/>
            <person name="Novod N."/>
            <person name="O'Neill B."/>
            <person name="Osman S."/>
            <person name="Markiewicz E."/>
            <person name="Oyono O.L."/>
            <person name="Patti C."/>
            <person name="Phunkhang P."/>
            <person name="Pierre F."/>
            <person name="Priest M."/>
            <person name="Raghuraman S."/>
            <person name="Rege F."/>
            <person name="Reyes R."/>
            <person name="Rise C."/>
            <person name="Rogov P."/>
            <person name="Ross K."/>
            <person name="Ryan E."/>
            <person name="Settipalli S."/>
            <person name="Shea T."/>
            <person name="Sherpa N."/>
            <person name="Shi L."/>
            <person name="Shih D."/>
            <person name="Sparrow T."/>
            <person name="Spaulding J."/>
            <person name="Stalker J."/>
            <person name="Stange-Thomann N."/>
            <person name="Stavropoulos S."/>
            <person name="Stone C."/>
            <person name="Strader C."/>
            <person name="Tesfaye S."/>
            <person name="Thomson T."/>
            <person name="Thoulutsang Y."/>
            <person name="Thoulutsang D."/>
            <person name="Topham K."/>
            <person name="Topping I."/>
            <person name="Tsamla T."/>
            <person name="Vassiliev H."/>
            <person name="Vo A."/>
            <person name="Wangchuk T."/>
            <person name="Wangdi T."/>
            <person name="Weiand M."/>
            <person name="Wilkinson J."/>
            <person name="Wilson A."/>
            <person name="Yadav S."/>
            <person name="Young G."/>
            <person name="Yu Q."/>
            <person name="Zembek L."/>
            <person name="Zhong D."/>
            <person name="Zimmer A."/>
            <person name="Zwirko Z."/>
            <person name="Jaffe D.B."/>
            <person name="Alvarez P."/>
            <person name="Brockman W."/>
            <person name="Butler J."/>
            <person name="Chin C."/>
            <person name="Gnerre S."/>
            <person name="Grabherr M."/>
            <person name="Kleber M."/>
            <person name="Mauceli E."/>
            <person name="MacCallum I."/>
        </authorList>
    </citation>
    <scope>NUCLEOTIDE SEQUENCE [LARGE SCALE GENOMIC DNA]</scope>
    <source>
        <strain evidence="2">Tucson 14030-0811.24</strain>
    </source>
</reference>
<dbReference type="EMBL" id="CH964289">
    <property type="protein sequence ID" value="KRG00334.1"/>
    <property type="molecule type" value="Genomic_DNA"/>
</dbReference>
<evidence type="ECO:0000313" key="2">
    <source>
        <dbReference type="Proteomes" id="UP000007798"/>
    </source>
</evidence>
<dbReference type="Proteomes" id="UP000007798">
    <property type="component" value="Unassembled WGS sequence"/>
</dbReference>